<reference evidence="1" key="1">
    <citation type="submission" date="2004-11" db="EMBL/GenBank/DDBJ databases">
        <authorList>
            <person name="Town C.D."/>
        </authorList>
    </citation>
    <scope>NUCLEOTIDE SEQUENCE</scope>
</reference>
<dbReference type="AlphaFoldDB" id="Q2HTF6"/>
<dbReference type="GO" id="GO:0003676">
    <property type="term" value="F:nucleic acid binding"/>
    <property type="evidence" value="ECO:0007669"/>
    <property type="project" value="InterPro"/>
</dbReference>
<gene>
    <name evidence="1" type="ORF">MtrDRAFT_AC150442g32v2</name>
</gene>
<dbReference type="PANTHER" id="PTHR47169:SF2">
    <property type="entry name" value="OS01G0541250 PROTEIN"/>
    <property type="match status" value="1"/>
</dbReference>
<proteinExistence type="predicted"/>
<dbReference type="InterPro" id="IPR036397">
    <property type="entry name" value="RNaseH_sf"/>
</dbReference>
<evidence type="ECO:0000313" key="1">
    <source>
        <dbReference type="EMBL" id="ABD32675.2"/>
    </source>
</evidence>
<name>Q2HTF6_MEDTR</name>
<dbReference type="PANTHER" id="PTHR47169">
    <property type="entry name" value="OS01G0541250 PROTEIN"/>
    <property type="match status" value="1"/>
</dbReference>
<protein>
    <submittedName>
        <fullName evidence="1">Probable transposase-soybean transposon mariner element Soymar1-related, putative</fullName>
    </submittedName>
</protein>
<accession>Q2HTF6</accession>
<organism evidence="1">
    <name type="scientific">Medicago truncatula</name>
    <name type="common">Barrel medic</name>
    <name type="synonym">Medicago tribuloides</name>
    <dbReference type="NCBI Taxonomy" id="3880"/>
    <lineage>
        <taxon>Eukaryota</taxon>
        <taxon>Viridiplantae</taxon>
        <taxon>Streptophyta</taxon>
        <taxon>Embryophyta</taxon>
        <taxon>Tracheophyta</taxon>
        <taxon>Spermatophyta</taxon>
        <taxon>Magnoliopsida</taxon>
        <taxon>eudicotyledons</taxon>
        <taxon>Gunneridae</taxon>
        <taxon>Pentapetalae</taxon>
        <taxon>rosids</taxon>
        <taxon>fabids</taxon>
        <taxon>Fabales</taxon>
        <taxon>Fabaceae</taxon>
        <taxon>Papilionoideae</taxon>
        <taxon>50 kb inversion clade</taxon>
        <taxon>NPAAA clade</taxon>
        <taxon>Hologalegina</taxon>
        <taxon>IRL clade</taxon>
        <taxon>Trifolieae</taxon>
        <taxon>Medicago</taxon>
    </lineage>
</organism>
<reference evidence="1" key="2">
    <citation type="submission" date="2007-03" db="EMBL/GenBank/DDBJ databases">
        <authorList>
            <consortium name="The International Medicago Genome Annotation Group"/>
        </authorList>
    </citation>
    <scope>NUCLEOTIDE SEQUENCE</scope>
</reference>
<dbReference type="Gene3D" id="3.30.420.10">
    <property type="entry name" value="Ribonuclease H-like superfamily/Ribonuclease H"/>
    <property type="match status" value="1"/>
</dbReference>
<sequence length="227" mass="25842">MFLTAITRPRFDVEGNETFSDKIGVFPFIYKEPAKRNSVNRVAGTLETKSITSVNREICRKFLIEKVIPAIKQKWPRDEIGQPIFIQQDNARCHVNENDIEFRQAASQDGFDIRLMCQPPNSPELNVLDLGFFSAIQSLQHKEAPKTIDDLVAAVEKSFEIFPSHLSNKIFISLQTCMVEIMKAKGSNKFSIPHIKKDVMQRQGRLPVSIKCDSSLVEEVLDHLNSH</sequence>
<dbReference type="EMBL" id="AC150442">
    <property type="protein sequence ID" value="ABD32675.2"/>
    <property type="molecule type" value="Genomic_DNA"/>
</dbReference>